<sequence length="88" mass="10090">AVLLTVCCMRKKKKSASHENNLSYWNNTITMDYFNRHAVELPREILPLETERETCLPPNGDFSDSGVVLVNPFCQETLFINRDKASDI</sequence>
<dbReference type="GO" id="GO:0014069">
    <property type="term" value="C:postsynaptic density"/>
    <property type="evidence" value="ECO:0007669"/>
    <property type="project" value="TreeGrafter"/>
</dbReference>
<dbReference type="Pfam" id="PF15759">
    <property type="entry name" value="TMEM108"/>
    <property type="match status" value="1"/>
</dbReference>
<organism evidence="1 2">
    <name type="scientific">Silurus asotus</name>
    <name type="common">Amur catfish</name>
    <name type="synonym">Parasilurus asotus</name>
    <dbReference type="NCBI Taxonomy" id="30991"/>
    <lineage>
        <taxon>Eukaryota</taxon>
        <taxon>Metazoa</taxon>
        <taxon>Chordata</taxon>
        <taxon>Craniata</taxon>
        <taxon>Vertebrata</taxon>
        <taxon>Euteleostomi</taxon>
        <taxon>Actinopterygii</taxon>
        <taxon>Neopterygii</taxon>
        <taxon>Teleostei</taxon>
        <taxon>Ostariophysi</taxon>
        <taxon>Siluriformes</taxon>
        <taxon>Siluridae</taxon>
        <taxon>Silurus</taxon>
    </lineage>
</organism>
<feature type="non-terminal residue" evidence="1">
    <location>
        <position position="1"/>
    </location>
</feature>
<evidence type="ECO:0000313" key="1">
    <source>
        <dbReference type="EMBL" id="KAI5611068.1"/>
    </source>
</evidence>
<dbReference type="PANTHER" id="PTHR28673">
    <property type="entry name" value="TRANSMEMBRANE PROTEIN 108"/>
    <property type="match status" value="1"/>
</dbReference>
<feature type="non-terminal residue" evidence="1">
    <location>
        <position position="88"/>
    </location>
</feature>
<dbReference type="GO" id="GO:0005769">
    <property type="term" value="C:early endosome"/>
    <property type="evidence" value="ECO:0007669"/>
    <property type="project" value="TreeGrafter"/>
</dbReference>
<gene>
    <name evidence="1" type="ORF">C0J50_11912</name>
</gene>
<comment type="caution">
    <text evidence="1">The sequence shown here is derived from an EMBL/GenBank/DDBJ whole genome shotgun (WGS) entry which is preliminary data.</text>
</comment>
<dbReference type="InterPro" id="IPR031508">
    <property type="entry name" value="TMEM108"/>
</dbReference>
<evidence type="ECO:0000313" key="2">
    <source>
        <dbReference type="Proteomes" id="UP001205998"/>
    </source>
</evidence>
<dbReference type="PANTHER" id="PTHR28673:SF1">
    <property type="entry name" value="TRANSMEMBRANE PROTEIN 108"/>
    <property type="match status" value="1"/>
</dbReference>
<dbReference type="AlphaFoldDB" id="A0AAD5FCK8"/>
<keyword evidence="2" id="KW-1185">Reference proteome</keyword>
<dbReference type="GO" id="GO:0008090">
    <property type="term" value="P:retrograde axonal transport"/>
    <property type="evidence" value="ECO:0007669"/>
    <property type="project" value="TreeGrafter"/>
</dbReference>
<dbReference type="Proteomes" id="UP001205998">
    <property type="component" value="Unassembled WGS sequence"/>
</dbReference>
<accession>A0AAD5FCK8</accession>
<dbReference type="GO" id="GO:1904115">
    <property type="term" value="C:axon cytoplasm"/>
    <property type="evidence" value="ECO:0007669"/>
    <property type="project" value="GOC"/>
</dbReference>
<keyword evidence="1" id="KW-0812">Transmembrane</keyword>
<dbReference type="GO" id="GO:0097484">
    <property type="term" value="P:dendrite extension"/>
    <property type="evidence" value="ECO:0007669"/>
    <property type="project" value="TreeGrafter"/>
</dbReference>
<keyword evidence="1" id="KW-0472">Membrane</keyword>
<protein>
    <submittedName>
        <fullName evidence="1">Transmembrane protein 108 isoform X3</fullName>
    </submittedName>
</protein>
<reference evidence="1" key="1">
    <citation type="submission" date="2018-07" db="EMBL/GenBank/DDBJ databases">
        <title>Comparative genomics of catfishes provides insights into carnivory and benthic adaptation.</title>
        <authorList>
            <person name="Zhang Y."/>
            <person name="Wang D."/>
            <person name="Peng Z."/>
            <person name="Zheng S."/>
            <person name="Shao F."/>
            <person name="Tao W."/>
        </authorList>
    </citation>
    <scope>NUCLEOTIDE SEQUENCE</scope>
    <source>
        <strain evidence="1">Chongqing</strain>
    </source>
</reference>
<dbReference type="EMBL" id="MU569008">
    <property type="protein sequence ID" value="KAI5611068.1"/>
    <property type="molecule type" value="Genomic_DNA"/>
</dbReference>
<dbReference type="GO" id="GO:0010008">
    <property type="term" value="C:endosome membrane"/>
    <property type="evidence" value="ECO:0007669"/>
    <property type="project" value="TreeGrafter"/>
</dbReference>
<dbReference type="GO" id="GO:0097106">
    <property type="term" value="P:postsynaptic density organization"/>
    <property type="evidence" value="ECO:0007669"/>
    <property type="project" value="TreeGrafter"/>
</dbReference>
<proteinExistence type="predicted"/>
<name>A0AAD5FCK8_SILAS</name>